<dbReference type="VEuPathDB" id="VectorBase:AEPI011418"/>
<reference evidence="1" key="2">
    <citation type="submission" date="2020-05" db="UniProtKB">
        <authorList>
            <consortium name="EnsemblMetazoa"/>
        </authorList>
    </citation>
    <scope>IDENTIFICATION</scope>
    <source>
        <strain evidence="1">Epiroticus2</strain>
    </source>
</reference>
<reference evidence="2" key="1">
    <citation type="submission" date="2013-03" db="EMBL/GenBank/DDBJ databases">
        <title>The Genome Sequence of Anopheles epiroticus epiroticus2.</title>
        <authorList>
            <consortium name="The Broad Institute Genomics Platform"/>
            <person name="Neafsey D.E."/>
            <person name="Howell P."/>
            <person name="Walker B."/>
            <person name="Young S.K."/>
            <person name="Zeng Q."/>
            <person name="Gargeya S."/>
            <person name="Fitzgerald M."/>
            <person name="Haas B."/>
            <person name="Abouelleil A."/>
            <person name="Allen A.W."/>
            <person name="Alvarado L."/>
            <person name="Arachchi H.M."/>
            <person name="Berlin A.M."/>
            <person name="Chapman S.B."/>
            <person name="Gainer-Dewar J."/>
            <person name="Goldberg J."/>
            <person name="Griggs A."/>
            <person name="Gujja S."/>
            <person name="Hansen M."/>
            <person name="Howarth C."/>
            <person name="Imamovic A."/>
            <person name="Ireland A."/>
            <person name="Larimer J."/>
            <person name="McCowan C."/>
            <person name="Murphy C."/>
            <person name="Pearson M."/>
            <person name="Poon T.W."/>
            <person name="Priest M."/>
            <person name="Roberts A."/>
            <person name="Saif S."/>
            <person name="Shea T."/>
            <person name="Sisk P."/>
            <person name="Sykes S."/>
            <person name="Wortman J."/>
            <person name="Nusbaum C."/>
            <person name="Birren B."/>
        </authorList>
    </citation>
    <scope>NUCLEOTIDE SEQUENCE [LARGE SCALE GENOMIC DNA]</scope>
    <source>
        <strain evidence="2">Epiroticus2</strain>
    </source>
</reference>
<organism evidence="1 2">
    <name type="scientific">Anopheles epiroticus</name>
    <dbReference type="NCBI Taxonomy" id="199890"/>
    <lineage>
        <taxon>Eukaryota</taxon>
        <taxon>Metazoa</taxon>
        <taxon>Ecdysozoa</taxon>
        <taxon>Arthropoda</taxon>
        <taxon>Hexapoda</taxon>
        <taxon>Insecta</taxon>
        <taxon>Pterygota</taxon>
        <taxon>Neoptera</taxon>
        <taxon>Endopterygota</taxon>
        <taxon>Diptera</taxon>
        <taxon>Nematocera</taxon>
        <taxon>Culicoidea</taxon>
        <taxon>Culicidae</taxon>
        <taxon>Anophelinae</taxon>
        <taxon>Anopheles</taxon>
    </lineage>
</organism>
<accession>A0A182PWT1</accession>
<evidence type="ECO:0000313" key="1">
    <source>
        <dbReference type="EnsemblMetazoa" id="AEPI011418-PA"/>
    </source>
</evidence>
<name>A0A182PWT1_9DIPT</name>
<dbReference type="Proteomes" id="UP000075885">
    <property type="component" value="Unassembled WGS sequence"/>
</dbReference>
<sequence>MEEDSERVNVKISGRKQQRIFSLSDVRTVENLDLPSQTLGGLLIQFYSNQSHRMLIGIDHLKLIVPLKVREGIIHYSYSGTNSGKNMFREEERGAKILQETTKSIGGRYEMVYCDGMK</sequence>
<dbReference type="EnsemblMetazoa" id="AEPI011418-RA">
    <property type="protein sequence ID" value="AEPI011418-PA"/>
    <property type="gene ID" value="AEPI011418"/>
</dbReference>
<evidence type="ECO:0000313" key="2">
    <source>
        <dbReference type="Proteomes" id="UP000075885"/>
    </source>
</evidence>
<keyword evidence="2" id="KW-1185">Reference proteome</keyword>
<dbReference type="AlphaFoldDB" id="A0A182PWT1"/>
<proteinExistence type="predicted"/>
<protein>
    <submittedName>
        <fullName evidence="1">Uncharacterized protein</fullName>
    </submittedName>
</protein>